<evidence type="ECO:0000256" key="2">
    <source>
        <dbReference type="RuleBase" id="RU003616"/>
    </source>
</evidence>
<evidence type="ECO:0000313" key="4">
    <source>
        <dbReference type="EMBL" id="TXL71829.1"/>
    </source>
</evidence>
<dbReference type="OrthoDB" id="9792695at2"/>
<keyword evidence="5" id="KW-1185">Reference proteome</keyword>
<organism evidence="4 5">
    <name type="scientific">Vineibacter terrae</name>
    <dbReference type="NCBI Taxonomy" id="2586908"/>
    <lineage>
        <taxon>Bacteria</taxon>
        <taxon>Pseudomonadati</taxon>
        <taxon>Pseudomonadota</taxon>
        <taxon>Alphaproteobacteria</taxon>
        <taxon>Hyphomicrobiales</taxon>
        <taxon>Vineibacter</taxon>
    </lineage>
</organism>
<dbReference type="AlphaFoldDB" id="A0A5C8PEU0"/>
<dbReference type="RefSeq" id="WP_147850412.1">
    <property type="nucleotide sequence ID" value="NZ_VDUZ01000039.1"/>
</dbReference>
<name>A0A5C8PEU0_9HYPH</name>
<evidence type="ECO:0000259" key="3">
    <source>
        <dbReference type="PROSITE" id="PS01031"/>
    </source>
</evidence>
<dbReference type="CDD" id="cd06464">
    <property type="entry name" value="ACD_sHsps-like"/>
    <property type="match status" value="1"/>
</dbReference>
<dbReference type="EMBL" id="VDUZ01000039">
    <property type="protein sequence ID" value="TXL71829.1"/>
    <property type="molecule type" value="Genomic_DNA"/>
</dbReference>
<comment type="caution">
    <text evidence="4">The sequence shown here is derived from an EMBL/GenBank/DDBJ whole genome shotgun (WGS) entry which is preliminary data.</text>
</comment>
<dbReference type="Gene3D" id="2.60.40.790">
    <property type="match status" value="1"/>
</dbReference>
<accession>A0A5C8PEU0</accession>
<protein>
    <submittedName>
        <fullName evidence="4">Hsp20/alpha crystallin family protein</fullName>
    </submittedName>
</protein>
<dbReference type="Proteomes" id="UP000321638">
    <property type="component" value="Unassembled WGS sequence"/>
</dbReference>
<dbReference type="Pfam" id="PF00011">
    <property type="entry name" value="HSP20"/>
    <property type="match status" value="1"/>
</dbReference>
<feature type="domain" description="SHSP" evidence="3">
    <location>
        <begin position="33"/>
        <end position="133"/>
    </location>
</feature>
<dbReference type="InterPro" id="IPR008978">
    <property type="entry name" value="HSP20-like_chaperone"/>
</dbReference>
<dbReference type="SUPFAM" id="SSF49764">
    <property type="entry name" value="HSP20-like chaperones"/>
    <property type="match status" value="1"/>
</dbReference>
<evidence type="ECO:0000313" key="5">
    <source>
        <dbReference type="Proteomes" id="UP000321638"/>
    </source>
</evidence>
<comment type="similarity">
    <text evidence="1 2">Belongs to the small heat shock protein (HSP20) family.</text>
</comment>
<reference evidence="4 5" key="1">
    <citation type="submission" date="2019-06" db="EMBL/GenBank/DDBJ databases">
        <title>New taxonomy in bacterial strain CC-CFT640, isolated from vineyard.</title>
        <authorList>
            <person name="Lin S.-Y."/>
            <person name="Tsai C.-F."/>
            <person name="Young C.-C."/>
        </authorList>
    </citation>
    <scope>NUCLEOTIDE SEQUENCE [LARGE SCALE GENOMIC DNA]</scope>
    <source>
        <strain evidence="4 5">CC-CFT640</strain>
    </source>
</reference>
<proteinExistence type="inferred from homology"/>
<sequence>MTVHDWMWSEACEVIARAERMHREFFRPAGAMASQPAWQPPVDILETDHEVLVLVALPGVDAEQAEAVIADDGHLVIGGTRVLPPALRTATIHRLELPQGRFLRRLPLPPGRYSDVRRATIDGCLVITLQKAG</sequence>
<dbReference type="PROSITE" id="PS01031">
    <property type="entry name" value="SHSP"/>
    <property type="match status" value="1"/>
</dbReference>
<gene>
    <name evidence="4" type="ORF">FHP25_28605</name>
</gene>
<evidence type="ECO:0000256" key="1">
    <source>
        <dbReference type="PROSITE-ProRule" id="PRU00285"/>
    </source>
</evidence>
<dbReference type="InterPro" id="IPR002068">
    <property type="entry name" value="A-crystallin/Hsp20_dom"/>
</dbReference>